<evidence type="ECO:0000259" key="1">
    <source>
        <dbReference type="Pfam" id="PF00551"/>
    </source>
</evidence>
<dbReference type="SUPFAM" id="SSF55729">
    <property type="entry name" value="Acyl-CoA N-acyltransferases (Nat)"/>
    <property type="match status" value="1"/>
</dbReference>
<organism evidence="2 3">
    <name type="scientific">Helicobacter enhydrae</name>
    <dbReference type="NCBI Taxonomy" id="222136"/>
    <lineage>
        <taxon>Bacteria</taxon>
        <taxon>Pseudomonadati</taxon>
        <taxon>Campylobacterota</taxon>
        <taxon>Epsilonproteobacteria</taxon>
        <taxon>Campylobacterales</taxon>
        <taxon>Helicobacteraceae</taxon>
        <taxon>Helicobacter</taxon>
    </lineage>
</organism>
<evidence type="ECO:0000313" key="2">
    <source>
        <dbReference type="EMBL" id="ANV98009.1"/>
    </source>
</evidence>
<dbReference type="InterPro" id="IPR036477">
    <property type="entry name" value="Formyl_transf_N_sf"/>
</dbReference>
<dbReference type="InterPro" id="IPR002376">
    <property type="entry name" value="Formyl_transf_N"/>
</dbReference>
<accession>A0A1B1U5H4</accession>
<dbReference type="Gene3D" id="3.40.630.30">
    <property type="match status" value="1"/>
</dbReference>
<dbReference type="OrthoDB" id="9785911at2"/>
<protein>
    <recommendedName>
        <fullName evidence="1">Formyl transferase N-terminal domain-containing protein</fullName>
    </recommendedName>
</protein>
<keyword evidence="3" id="KW-1185">Reference proteome</keyword>
<evidence type="ECO:0000313" key="3">
    <source>
        <dbReference type="Proteomes" id="UP000092884"/>
    </source>
</evidence>
<dbReference type="InterPro" id="IPR016181">
    <property type="entry name" value="Acyl_CoA_acyltransferase"/>
</dbReference>
<dbReference type="EMBL" id="CP016503">
    <property type="protein sequence ID" value="ANV98009.1"/>
    <property type="molecule type" value="Genomic_DNA"/>
</dbReference>
<feature type="domain" description="Formyl transferase N-terminal" evidence="1">
    <location>
        <begin position="26"/>
        <end position="115"/>
    </location>
</feature>
<dbReference type="PANTHER" id="PTHR11138:SF5">
    <property type="entry name" value="METHIONYL-TRNA FORMYLTRANSFERASE, MITOCHONDRIAL"/>
    <property type="match status" value="1"/>
</dbReference>
<sequence>MLKSQLETSILIPKGISISNNLPHQSFATKEELIKLIQQHTFDILVSNGCPFILPVKRLKKPHQIFINIHPSLLPSLKGAHPINGAILFNQPTGATCHIMNDNIDDGAIISQIQVYNSSNIPLKLLYQMCFLAEVEAFKKALKRNFSICSIQPVRKESYFTRTENLMHINFEDMDTHKIMQNIQAFCIKKQYAKIIFKHHIIPIYDAKIIKNTFLKKHFCNAVLNEIVMVYEDCILLNRDKVFLQLQIPSKYINILKIGINLAQKTNIYQTTPYIKATKQTEQKIFDFHYQKGSYVFSNRAIKSRINKSEYFDIASPYGFAGYYTNTSNLDFIQEALLQQEKKAQQENIIAEFIRFHPLCHFSQNFSQLLDLFQMEREVIEVTTNPQTRWQNYPSRIRSKIRKALRELSINQSYDAHQFHYLYTQTMKRNNAQNFYYFNLEYFQKLIKFKECILLEAKINGQTCGMAMFLYDDYTSYYHLGATSDSSIQNNINPMCGLFESFFQIASSKGIQSCILGGGRTSSKEDSLFLFKKQFSPILKPFYIGGKIYNQAIYQELCADYNNPFFLKYRFADNLSGGGG</sequence>
<reference evidence="3" key="1">
    <citation type="submission" date="2016-07" db="EMBL/GenBank/DDBJ databases">
        <authorList>
            <person name="Florea S."/>
            <person name="Webb J.S."/>
            <person name="Jaromczyk J."/>
            <person name="Schardl C.L."/>
        </authorList>
    </citation>
    <scope>NUCLEOTIDE SEQUENCE [LARGE SCALE GENOMIC DNA]</scope>
    <source>
        <strain evidence="3">MIT 01-6242</strain>
    </source>
</reference>
<gene>
    <name evidence="2" type="ORF">BBW65_03980</name>
</gene>
<name>A0A1B1U5H4_9HELI</name>
<dbReference type="KEGG" id="het:BBW65_03980"/>
<dbReference type="Gene3D" id="3.40.50.12230">
    <property type="match status" value="1"/>
</dbReference>
<dbReference type="GO" id="GO:0004479">
    <property type="term" value="F:methionyl-tRNA formyltransferase activity"/>
    <property type="evidence" value="ECO:0007669"/>
    <property type="project" value="TreeGrafter"/>
</dbReference>
<dbReference type="AlphaFoldDB" id="A0A1B1U5H4"/>
<dbReference type="PANTHER" id="PTHR11138">
    <property type="entry name" value="METHIONYL-TRNA FORMYLTRANSFERASE"/>
    <property type="match status" value="1"/>
</dbReference>
<proteinExistence type="predicted"/>
<dbReference type="STRING" id="222136.BBW65_03980"/>
<dbReference type="GO" id="GO:0005829">
    <property type="term" value="C:cytosol"/>
    <property type="evidence" value="ECO:0007669"/>
    <property type="project" value="TreeGrafter"/>
</dbReference>
<dbReference type="SUPFAM" id="SSF53328">
    <property type="entry name" value="Formyltransferase"/>
    <property type="match status" value="1"/>
</dbReference>
<dbReference type="Proteomes" id="UP000092884">
    <property type="component" value="Chromosome"/>
</dbReference>
<dbReference type="Pfam" id="PF00551">
    <property type="entry name" value="Formyl_trans_N"/>
    <property type="match status" value="1"/>
</dbReference>